<dbReference type="Ensembl" id="ENSEBUT00000021093.1">
    <property type="protein sequence ID" value="ENSEBUP00000020517.1"/>
    <property type="gene ID" value="ENSEBUG00000012711.1"/>
</dbReference>
<accession>A0A8C4QWZ0</accession>
<dbReference type="PROSITE" id="PS50871">
    <property type="entry name" value="C1Q"/>
    <property type="match status" value="1"/>
</dbReference>
<dbReference type="GeneTree" id="ENSGT00940000160300"/>
<keyword evidence="6" id="KW-0325">Glycoprotein</keyword>
<keyword evidence="4 9" id="KW-0732">Signal</keyword>
<feature type="domain" description="C1q" evidence="10">
    <location>
        <begin position="169"/>
        <end position="324"/>
    </location>
</feature>
<dbReference type="PANTHER" id="PTHR24019:SF5">
    <property type="entry name" value="ADIPOLIN"/>
    <property type="match status" value="1"/>
</dbReference>
<keyword evidence="2" id="KW-0964">Secreted</keyword>
<evidence type="ECO:0000256" key="4">
    <source>
        <dbReference type="ARBA" id="ARBA00022729"/>
    </source>
</evidence>
<sequence length="324" mass="35545">MLRTATLAMLFCMLFGLLAETARGRRSLSGRKTHGQRQRTEMLNDTLLAPHGEKPDPLGSWLTFMKASNSRVNQPQNQRCRNRKICTMGPAGKPGPPGPPGLPGPAGPPGGSITQEVLLSEFSQLVKEAAERRISSLLQENCPLCTSTPITVSRPSQERTSPSPPLYSVPAIREGFHCKLKQNILVRRRGVANLQDFHMPKGSGTFLRGKGLNLQLGRFTAQHGGIYHFTSNIHIDCSETQRKRRLRERDKVRVFICFNEQCHHQSALKAFSGLKGNGRMVTIHLSGIVYVEAQQRASVFVENNSSVSIGILGGSDFAGVLLGV</sequence>
<evidence type="ECO:0000256" key="9">
    <source>
        <dbReference type="SAM" id="SignalP"/>
    </source>
</evidence>
<evidence type="ECO:0000256" key="5">
    <source>
        <dbReference type="ARBA" id="ARBA00023157"/>
    </source>
</evidence>
<dbReference type="InterPro" id="IPR052136">
    <property type="entry name" value="Adipolin/Erythroferrone-rel"/>
</dbReference>
<feature type="chain" id="PRO_5034330261" evidence="9">
    <location>
        <begin position="25"/>
        <end position="324"/>
    </location>
</feature>
<feature type="compositionally biased region" description="Pro residues" evidence="8">
    <location>
        <begin position="93"/>
        <end position="108"/>
    </location>
</feature>
<dbReference type="Gene3D" id="2.60.120.40">
    <property type="match status" value="1"/>
</dbReference>
<dbReference type="AlphaFoldDB" id="A0A8C4QWZ0"/>
<dbReference type="GO" id="GO:0005179">
    <property type="term" value="F:hormone activity"/>
    <property type="evidence" value="ECO:0007669"/>
    <property type="project" value="UniProtKB-KW"/>
</dbReference>
<evidence type="ECO:0000313" key="11">
    <source>
        <dbReference type="Ensembl" id="ENSEBUP00000020517.1"/>
    </source>
</evidence>
<keyword evidence="5" id="KW-1015">Disulfide bond</keyword>
<dbReference type="GO" id="GO:0005615">
    <property type="term" value="C:extracellular space"/>
    <property type="evidence" value="ECO:0007669"/>
    <property type="project" value="TreeGrafter"/>
</dbReference>
<dbReference type="Proteomes" id="UP000694388">
    <property type="component" value="Unplaced"/>
</dbReference>
<reference evidence="11" key="1">
    <citation type="submission" date="2025-08" db="UniProtKB">
        <authorList>
            <consortium name="Ensembl"/>
        </authorList>
    </citation>
    <scope>IDENTIFICATION</scope>
</reference>
<name>A0A8C4QWZ0_EPTBU</name>
<dbReference type="OMA" id="PIAFHCK"/>
<protein>
    <submittedName>
        <fullName evidence="11">C1q and TNF related 12</fullName>
    </submittedName>
</protein>
<proteinExistence type="inferred from homology"/>
<evidence type="ECO:0000313" key="12">
    <source>
        <dbReference type="Proteomes" id="UP000694388"/>
    </source>
</evidence>
<keyword evidence="3" id="KW-0372">Hormone</keyword>
<evidence type="ECO:0000256" key="3">
    <source>
        <dbReference type="ARBA" id="ARBA00022702"/>
    </source>
</evidence>
<comment type="similarity">
    <text evidence="7">Belongs to the adipolin/erythroferrone family.</text>
</comment>
<feature type="signal peptide" evidence="9">
    <location>
        <begin position="1"/>
        <end position="24"/>
    </location>
</feature>
<comment type="subcellular location">
    <subcellularLocation>
        <location evidence="1">Secreted</location>
    </subcellularLocation>
</comment>
<evidence type="ECO:0000256" key="7">
    <source>
        <dbReference type="ARBA" id="ARBA00038198"/>
    </source>
</evidence>
<dbReference type="PANTHER" id="PTHR24019">
    <property type="entry name" value="ADIPOLIN"/>
    <property type="match status" value="1"/>
</dbReference>
<evidence type="ECO:0000259" key="10">
    <source>
        <dbReference type="PROSITE" id="PS50871"/>
    </source>
</evidence>
<evidence type="ECO:0000256" key="2">
    <source>
        <dbReference type="ARBA" id="ARBA00022525"/>
    </source>
</evidence>
<evidence type="ECO:0000256" key="1">
    <source>
        <dbReference type="ARBA" id="ARBA00004613"/>
    </source>
</evidence>
<organism evidence="11 12">
    <name type="scientific">Eptatretus burgeri</name>
    <name type="common">Inshore hagfish</name>
    <dbReference type="NCBI Taxonomy" id="7764"/>
    <lineage>
        <taxon>Eukaryota</taxon>
        <taxon>Metazoa</taxon>
        <taxon>Chordata</taxon>
        <taxon>Craniata</taxon>
        <taxon>Vertebrata</taxon>
        <taxon>Cyclostomata</taxon>
        <taxon>Myxini</taxon>
        <taxon>Myxiniformes</taxon>
        <taxon>Myxinidae</taxon>
        <taxon>Eptatretinae</taxon>
        <taxon>Eptatretus</taxon>
    </lineage>
</organism>
<feature type="region of interest" description="Disordered" evidence="8">
    <location>
        <begin position="86"/>
        <end position="113"/>
    </location>
</feature>
<evidence type="ECO:0000256" key="8">
    <source>
        <dbReference type="SAM" id="MobiDB-lite"/>
    </source>
</evidence>
<dbReference type="InterPro" id="IPR008983">
    <property type="entry name" value="Tumour_necrosis_fac-like_dom"/>
</dbReference>
<dbReference type="SUPFAM" id="SSF49842">
    <property type="entry name" value="TNF-like"/>
    <property type="match status" value="1"/>
</dbReference>
<reference evidence="11" key="2">
    <citation type="submission" date="2025-09" db="UniProtKB">
        <authorList>
            <consortium name="Ensembl"/>
        </authorList>
    </citation>
    <scope>IDENTIFICATION</scope>
</reference>
<keyword evidence="12" id="KW-1185">Reference proteome</keyword>
<evidence type="ECO:0000256" key="6">
    <source>
        <dbReference type="ARBA" id="ARBA00023180"/>
    </source>
</evidence>
<dbReference type="Gene3D" id="1.20.5.320">
    <property type="entry name" value="6-Phosphogluconate Dehydrogenase, domain 3"/>
    <property type="match status" value="1"/>
</dbReference>
<dbReference type="InterPro" id="IPR001073">
    <property type="entry name" value="C1q_dom"/>
</dbReference>